<evidence type="ECO:0000313" key="1">
    <source>
        <dbReference type="EMBL" id="MEA5363167.1"/>
    </source>
</evidence>
<sequence>MTTSVLQAPPTRIHRPDVTVMEQATADELPEIQKLWPAFERLVGLRGRKMYGRADVEAGTYTACTPVKDDDRPEAFGLATGVLAGGWYLRGTLTGEPPAIFEKIGPGMAELEGAEPVDHGRPLVEFYRRNDVIELWVPVFPA</sequence>
<comment type="caution">
    <text evidence="1">The sequence shown here is derived from an EMBL/GenBank/DDBJ whole genome shotgun (WGS) entry which is preliminary data.</text>
</comment>
<evidence type="ECO:0000313" key="2">
    <source>
        <dbReference type="Proteomes" id="UP001304298"/>
    </source>
</evidence>
<dbReference type="RefSeq" id="WP_323330919.1">
    <property type="nucleotide sequence ID" value="NZ_JAYFSI010000006.1"/>
</dbReference>
<protein>
    <submittedName>
        <fullName evidence="1">GyrI-like domain-containing protein</fullName>
    </submittedName>
</protein>
<dbReference type="SUPFAM" id="SSF55136">
    <property type="entry name" value="Probable bacterial effector-binding domain"/>
    <property type="match status" value="1"/>
</dbReference>
<name>A0ABU5RAA3_9PSEU</name>
<gene>
    <name evidence="1" type="ORF">VA596_26795</name>
</gene>
<dbReference type="EMBL" id="JAYFSI010000006">
    <property type="protein sequence ID" value="MEA5363167.1"/>
    <property type="molecule type" value="Genomic_DNA"/>
</dbReference>
<keyword evidence="2" id="KW-1185">Reference proteome</keyword>
<proteinExistence type="predicted"/>
<reference evidence="1 2" key="1">
    <citation type="submission" date="2023-12" db="EMBL/GenBank/DDBJ databases">
        <title>Amycolatopsis sp. V23-08.</title>
        <authorList>
            <person name="Somphong A."/>
        </authorList>
    </citation>
    <scope>NUCLEOTIDE SEQUENCE [LARGE SCALE GENOMIC DNA]</scope>
    <source>
        <strain evidence="1 2">V23-08</strain>
    </source>
</reference>
<dbReference type="Proteomes" id="UP001304298">
    <property type="component" value="Unassembled WGS sequence"/>
</dbReference>
<organism evidence="1 2">
    <name type="scientific">Amycolatopsis heterodermiae</name>
    <dbReference type="NCBI Taxonomy" id="3110235"/>
    <lineage>
        <taxon>Bacteria</taxon>
        <taxon>Bacillati</taxon>
        <taxon>Actinomycetota</taxon>
        <taxon>Actinomycetes</taxon>
        <taxon>Pseudonocardiales</taxon>
        <taxon>Pseudonocardiaceae</taxon>
        <taxon>Amycolatopsis</taxon>
    </lineage>
</organism>
<dbReference type="InterPro" id="IPR011256">
    <property type="entry name" value="Reg_factor_effector_dom_sf"/>
</dbReference>
<accession>A0ABU5RAA3</accession>